<dbReference type="InterPro" id="IPR011250">
    <property type="entry name" value="OMP/PagP_B-barrel"/>
</dbReference>
<dbReference type="InterPro" id="IPR002718">
    <property type="entry name" value="OMP_Helicobacter"/>
</dbReference>
<keyword evidence="1" id="KW-0732">Signal</keyword>
<accession>A0A7G9QIH4</accession>
<protein>
    <submittedName>
        <fullName evidence="2">Outer membrane beta-barrel protein</fullName>
    </submittedName>
</protein>
<dbReference type="AlphaFoldDB" id="A0A7G9QIH4"/>
<evidence type="ECO:0000313" key="3">
    <source>
        <dbReference type="Proteomes" id="UP000515806"/>
    </source>
</evidence>
<feature type="signal peptide" evidence="1">
    <location>
        <begin position="1"/>
        <end position="18"/>
    </location>
</feature>
<organism evidence="2 3">
    <name type="scientific">Pedobacter roseus</name>
    <dbReference type="NCBI Taxonomy" id="336820"/>
    <lineage>
        <taxon>Bacteria</taxon>
        <taxon>Pseudomonadati</taxon>
        <taxon>Bacteroidota</taxon>
        <taxon>Sphingobacteriia</taxon>
        <taxon>Sphingobacteriales</taxon>
        <taxon>Sphingobacteriaceae</taxon>
        <taxon>Pedobacter</taxon>
    </lineage>
</organism>
<dbReference type="Pfam" id="PF01856">
    <property type="entry name" value="HP_OMP"/>
    <property type="match status" value="1"/>
</dbReference>
<dbReference type="RefSeq" id="WP_187593662.1">
    <property type="nucleotide sequence ID" value="NZ_CP060723.1"/>
</dbReference>
<dbReference type="KEGG" id="proe:H9L23_03315"/>
<evidence type="ECO:0000313" key="2">
    <source>
        <dbReference type="EMBL" id="QNN43149.1"/>
    </source>
</evidence>
<keyword evidence="3" id="KW-1185">Reference proteome</keyword>
<feature type="chain" id="PRO_5028848850" evidence="1">
    <location>
        <begin position="19"/>
        <end position="413"/>
    </location>
</feature>
<dbReference type="EMBL" id="CP060723">
    <property type="protein sequence ID" value="QNN43149.1"/>
    <property type="molecule type" value="Genomic_DNA"/>
</dbReference>
<name>A0A7G9QIH4_9SPHI</name>
<dbReference type="Proteomes" id="UP000515806">
    <property type="component" value="Chromosome"/>
</dbReference>
<reference evidence="2 3" key="1">
    <citation type="submission" date="2020-08" db="EMBL/GenBank/DDBJ databases">
        <title>Genome sequence of Pedobacter roseus KACC 11594T.</title>
        <authorList>
            <person name="Hyun D.-W."/>
            <person name="Bae J.-W."/>
        </authorList>
    </citation>
    <scope>NUCLEOTIDE SEQUENCE [LARGE SCALE GENOMIC DNA]</scope>
    <source>
        <strain evidence="2 3">KACC 11594</strain>
    </source>
</reference>
<proteinExistence type="predicted"/>
<gene>
    <name evidence="2" type="ORF">H9L23_03315</name>
</gene>
<dbReference type="SUPFAM" id="SSF56925">
    <property type="entry name" value="OMPA-like"/>
    <property type="match status" value="1"/>
</dbReference>
<sequence>MKRFFLLLQLLLPIISLAQSNFKKGFIINNNKDTISGFIDYREQINNPVSINFKRTVNGEADVFGLKDLLGFEVEGMVNFKKYVVTISLSKTNREDLSVGIDTSNKIDAVFLKVLQSGENITLFSYQDNIKLRYYVLEKGNLTPVELIRNIYYDPQNNSVTLVQNKYISQIQELLRRFNLTRSESELKGFKFYNNDLIKMATFINNKSQEKAKFSSARFFAGAGVSISQARYKGANELNSTDARGNTSIMPMASVGIDLFFNPAVRKLIFRTELSFLTGKYNLSVTSEEAAKALITHEFNQSVINLTPQLIYNFYNTDKIKVFGGIGLGLNLASYNKNQRTRFNALNGETFSMEEVKLEKFYFSFPINLGVVVNKRVEFLLGASVPEAISDYLGFKVEIKRYKLGVRYLFGKN</sequence>
<evidence type="ECO:0000256" key="1">
    <source>
        <dbReference type="SAM" id="SignalP"/>
    </source>
</evidence>